<feature type="domain" description="4Fe-4S ferredoxin-type" evidence="2">
    <location>
        <begin position="178"/>
        <end position="207"/>
    </location>
</feature>
<dbReference type="AlphaFoldDB" id="A0AAE4AMD4"/>
<dbReference type="Proteomes" id="UP001238163">
    <property type="component" value="Unassembled WGS sequence"/>
</dbReference>
<dbReference type="EMBL" id="JAUSVL010000001">
    <property type="protein sequence ID" value="MDQ0289194.1"/>
    <property type="molecule type" value="Genomic_DNA"/>
</dbReference>
<feature type="compositionally biased region" description="Low complexity" evidence="1">
    <location>
        <begin position="309"/>
        <end position="323"/>
    </location>
</feature>
<sequence length="333" mass="37295">MLTAKDVKKMAREYGADLVGIASMDRFAGAPKRQDPRYIFPEAKSCIVMAFRIPRGYFRGIEEGTYFSAYTSMGYAGINEVFAPAVIRRMCCYVEDHGYEAVPLPNIYLRPNMSWDKPFNRSIPVREGLPEPDIMIDMRVAAFAAGLGEYGWSKVFLTPEFGPMQRFAAMLTDYELEPDPIFTGKICDRCLRCAQACTGNAISKTESDHITIAGHVCEYAKIDLHKCGNAYRGGNNEYNPFLKDGQTLADFPDSQIIPLYMRHQSALEGARGCMRECYVHLEEAGRLTHKFATKFRKRKPWKIDRGNTAADVPAANDASASANKPKDDGKALF</sequence>
<evidence type="ECO:0000256" key="1">
    <source>
        <dbReference type="SAM" id="MobiDB-lite"/>
    </source>
</evidence>
<evidence type="ECO:0000259" key="2">
    <source>
        <dbReference type="PROSITE" id="PS51379"/>
    </source>
</evidence>
<gene>
    <name evidence="3" type="ORF">J3R75_001301</name>
</gene>
<evidence type="ECO:0000313" key="4">
    <source>
        <dbReference type="Proteomes" id="UP001238163"/>
    </source>
</evidence>
<keyword evidence="4" id="KW-1185">Reference proteome</keyword>
<dbReference type="RefSeq" id="WP_307260548.1">
    <property type="nucleotide sequence ID" value="NZ_JAUSVL010000001.1"/>
</dbReference>
<feature type="region of interest" description="Disordered" evidence="1">
    <location>
        <begin position="306"/>
        <end position="333"/>
    </location>
</feature>
<dbReference type="PANTHER" id="PTHR42827:SF1">
    <property type="entry name" value="IRON-SULFUR CLUSTER-BINDING PROTEIN"/>
    <property type="match status" value="1"/>
</dbReference>
<name>A0AAE4AMD4_9BACT</name>
<dbReference type="PROSITE" id="PS51379">
    <property type="entry name" value="4FE4S_FER_2"/>
    <property type="match status" value="1"/>
</dbReference>
<dbReference type="PANTHER" id="PTHR42827">
    <property type="entry name" value="IRON-SULFUR CLUSTER-BINDING PROTEIN-RELATED"/>
    <property type="match status" value="1"/>
</dbReference>
<reference evidence="3" key="1">
    <citation type="submission" date="2023-07" db="EMBL/GenBank/DDBJ databases">
        <title>Genomic Encyclopedia of Type Strains, Phase IV (KMG-IV): sequencing the most valuable type-strain genomes for metagenomic binning, comparative biology and taxonomic classification.</title>
        <authorList>
            <person name="Goeker M."/>
        </authorList>
    </citation>
    <scope>NUCLEOTIDE SEQUENCE</scope>
    <source>
        <strain evidence="3">DSM 24202</strain>
    </source>
</reference>
<organism evidence="3 4">
    <name type="scientific">Oligosphaera ethanolica</name>
    <dbReference type="NCBI Taxonomy" id="760260"/>
    <lineage>
        <taxon>Bacteria</taxon>
        <taxon>Pseudomonadati</taxon>
        <taxon>Lentisphaerota</taxon>
        <taxon>Oligosphaeria</taxon>
        <taxon>Oligosphaerales</taxon>
        <taxon>Oligosphaeraceae</taxon>
        <taxon>Oligosphaera</taxon>
    </lineage>
</organism>
<proteinExistence type="predicted"/>
<dbReference type="InterPro" id="IPR017896">
    <property type="entry name" value="4Fe4S_Fe-S-bd"/>
</dbReference>
<comment type="caution">
    <text evidence="3">The sequence shown here is derived from an EMBL/GenBank/DDBJ whole genome shotgun (WGS) entry which is preliminary data.</text>
</comment>
<protein>
    <submittedName>
        <fullName evidence="3">Ferredoxin</fullName>
    </submittedName>
</protein>
<evidence type="ECO:0000313" key="3">
    <source>
        <dbReference type="EMBL" id="MDQ0289194.1"/>
    </source>
</evidence>
<accession>A0AAE4AMD4</accession>
<feature type="compositionally biased region" description="Basic and acidic residues" evidence="1">
    <location>
        <begin position="324"/>
        <end position="333"/>
    </location>
</feature>